<dbReference type="FunFam" id="2.30.29.70:FF:000001">
    <property type="entry name" value="Proteasomal ubiquitin receptor ADRM1"/>
    <property type="match status" value="1"/>
</dbReference>
<dbReference type="InterPro" id="IPR006773">
    <property type="entry name" value="Rpn13/ADRM1"/>
</dbReference>
<evidence type="ECO:0000256" key="12">
    <source>
        <dbReference type="SAM" id="MobiDB-lite"/>
    </source>
</evidence>
<evidence type="ECO:0000256" key="2">
    <source>
        <dbReference type="ARBA" id="ARBA00004496"/>
    </source>
</evidence>
<evidence type="ECO:0000259" key="13">
    <source>
        <dbReference type="PROSITE" id="PS51916"/>
    </source>
</evidence>
<dbReference type="GO" id="GO:0070628">
    <property type="term" value="F:proteasome binding"/>
    <property type="evidence" value="ECO:0007669"/>
    <property type="project" value="TreeGrafter"/>
</dbReference>
<feature type="compositionally biased region" description="Polar residues" evidence="12">
    <location>
        <begin position="155"/>
        <end position="165"/>
    </location>
</feature>
<proteinExistence type="inferred from homology"/>
<keyword evidence="6" id="KW-0539">Nucleus</keyword>
<dbReference type="VEuPathDB" id="HostDB:ENSCPOG00000009588"/>
<dbReference type="GO" id="GO:0005737">
    <property type="term" value="C:cytoplasm"/>
    <property type="evidence" value="ECO:0007669"/>
    <property type="project" value="UniProtKB-SubCell"/>
</dbReference>
<dbReference type="InterPro" id="IPR038633">
    <property type="entry name" value="Rpn13/ADRM1_Pru_sf"/>
</dbReference>
<dbReference type="AlphaFoldDB" id="H0VEY6"/>
<dbReference type="CDD" id="cd13314">
    <property type="entry name" value="PH_Rpn13"/>
    <property type="match status" value="1"/>
</dbReference>
<dbReference type="Gene3D" id="1.10.2020.20">
    <property type="match status" value="1"/>
</dbReference>
<dbReference type="InterPro" id="IPR038108">
    <property type="entry name" value="RPN13_DEUBAD_sf"/>
</dbReference>
<dbReference type="Bgee" id="ENSCPOG00000009588">
    <property type="expression patterns" value="Expressed in testis and 13 other cell types or tissues"/>
</dbReference>
<dbReference type="InterPro" id="IPR044867">
    <property type="entry name" value="DEUBAD_dom"/>
</dbReference>
<evidence type="ECO:0000313" key="15">
    <source>
        <dbReference type="Ensembl" id="ENSCPOP00000008605.3"/>
    </source>
</evidence>
<comment type="subcellular location">
    <subcellularLocation>
        <location evidence="2">Cytoplasm</location>
    </subcellularLocation>
    <subcellularLocation>
        <location evidence="1">Nucleus</location>
    </subcellularLocation>
</comment>
<dbReference type="Pfam" id="PF04683">
    <property type="entry name" value="Rpn13_ADRM1_Pru"/>
    <property type="match status" value="1"/>
</dbReference>
<keyword evidence="5" id="KW-0647">Proteasome</keyword>
<dbReference type="Pfam" id="PF16550">
    <property type="entry name" value="RPN13_C"/>
    <property type="match status" value="1"/>
</dbReference>
<feature type="compositionally biased region" description="Basic and acidic residues" evidence="12">
    <location>
        <begin position="293"/>
        <end position="304"/>
    </location>
</feature>
<dbReference type="HOGENOM" id="CLU_041798_2_0_1"/>
<feature type="domain" description="DEUBAD" evidence="13">
    <location>
        <begin position="183"/>
        <end position="297"/>
    </location>
</feature>
<evidence type="ECO:0000256" key="3">
    <source>
        <dbReference type="ARBA" id="ARBA00009216"/>
    </source>
</evidence>
<accession>H0VEY6</accession>
<comment type="similarity">
    <text evidence="3">Belongs to the ADRM1 family.</text>
</comment>
<evidence type="ECO:0000256" key="5">
    <source>
        <dbReference type="ARBA" id="ARBA00022942"/>
    </source>
</evidence>
<dbReference type="GO" id="GO:0061133">
    <property type="term" value="F:endopeptidase activator activity"/>
    <property type="evidence" value="ECO:0007669"/>
    <property type="project" value="TreeGrafter"/>
</dbReference>
<evidence type="ECO:0000256" key="1">
    <source>
        <dbReference type="ARBA" id="ARBA00004123"/>
    </source>
</evidence>
<evidence type="ECO:0000256" key="4">
    <source>
        <dbReference type="ARBA" id="ARBA00022490"/>
    </source>
</evidence>
<dbReference type="PANTHER" id="PTHR12225">
    <property type="entry name" value="ADHESION REGULATING MOLECULE 1 110 KDA CELL MEMBRANE GLYCOPROTEIN"/>
    <property type="match status" value="1"/>
</dbReference>
<feature type="compositionally biased region" description="Low complexity" evidence="12">
    <location>
        <begin position="119"/>
        <end position="154"/>
    </location>
</feature>
<evidence type="ECO:0000256" key="8">
    <source>
        <dbReference type="ARBA" id="ARBA00068549"/>
    </source>
</evidence>
<keyword evidence="4" id="KW-0963">Cytoplasm</keyword>
<protein>
    <recommendedName>
        <fullName evidence="8">Proteasomal ubiquitin receptor ADRM1</fullName>
    </recommendedName>
    <alternativeName>
        <fullName evidence="11">110 kDa cell membrane glycoprotein</fullName>
    </alternativeName>
    <alternativeName>
        <fullName evidence="9">Adhesion-regulating molecule 1</fullName>
    </alternativeName>
    <alternativeName>
        <fullName evidence="10">Rpn13 homolog</fullName>
    </alternativeName>
</protein>
<evidence type="ECO:0000256" key="6">
    <source>
        <dbReference type="ARBA" id="ARBA00023242"/>
    </source>
</evidence>
<reference evidence="15" key="3">
    <citation type="submission" date="2025-09" db="UniProtKB">
        <authorList>
            <consortium name="Ensembl"/>
        </authorList>
    </citation>
    <scope>IDENTIFICATION</scope>
    <source>
        <strain evidence="15">2N</strain>
    </source>
</reference>
<dbReference type="PROSITE" id="PS51917">
    <property type="entry name" value="PRU"/>
    <property type="match status" value="1"/>
</dbReference>
<dbReference type="GeneTree" id="ENSGT00390000013839"/>
<dbReference type="EMBL" id="AAKN02052584">
    <property type="status" value="NOT_ANNOTATED_CDS"/>
    <property type="molecule type" value="Genomic_DNA"/>
</dbReference>
<reference evidence="16" key="1">
    <citation type="journal article" date="2011" name="Nature">
        <title>A high-resolution map of human evolutionary constraint using 29 mammals.</title>
        <authorList>
            <person name="Lindblad-Toh K."/>
            <person name="Garber M."/>
            <person name="Zuk O."/>
            <person name="Lin M.F."/>
            <person name="Parker B.J."/>
            <person name="Washietl S."/>
            <person name="Kheradpour P."/>
            <person name="Ernst J."/>
            <person name="Jordan G."/>
            <person name="Mauceli E."/>
            <person name="Ward L.D."/>
            <person name="Lowe C.B."/>
            <person name="Holloway A.K."/>
            <person name="Clamp M."/>
            <person name="Gnerre S."/>
            <person name="Alfoldi J."/>
            <person name="Beal K."/>
            <person name="Chang J."/>
            <person name="Clawson H."/>
            <person name="Cuff J."/>
            <person name="Di Palma F."/>
            <person name="Fitzgerald S."/>
            <person name="Flicek P."/>
            <person name="Guttman M."/>
            <person name="Hubisz M.J."/>
            <person name="Jaffe D.B."/>
            <person name="Jungreis I."/>
            <person name="Kent W.J."/>
            <person name="Kostka D."/>
            <person name="Lara M."/>
            <person name="Martins A.L."/>
            <person name="Massingham T."/>
            <person name="Moltke I."/>
            <person name="Raney B.J."/>
            <person name="Rasmussen M.D."/>
            <person name="Robinson J."/>
            <person name="Stark A."/>
            <person name="Vilella A.J."/>
            <person name="Wen J."/>
            <person name="Xie X."/>
            <person name="Zody M.C."/>
            <person name="Baldwin J."/>
            <person name="Bloom T."/>
            <person name="Chin C.W."/>
            <person name="Heiman D."/>
            <person name="Nicol R."/>
            <person name="Nusbaum C."/>
            <person name="Young S."/>
            <person name="Wilkinson J."/>
            <person name="Worley K.C."/>
            <person name="Kovar C.L."/>
            <person name="Muzny D.M."/>
            <person name="Gibbs R.A."/>
            <person name="Cree A."/>
            <person name="Dihn H.H."/>
            <person name="Fowler G."/>
            <person name="Jhangiani S."/>
            <person name="Joshi V."/>
            <person name="Lee S."/>
            <person name="Lewis L.R."/>
            <person name="Nazareth L.V."/>
            <person name="Okwuonu G."/>
            <person name="Santibanez J."/>
            <person name="Warren W.C."/>
            <person name="Mardis E.R."/>
            <person name="Weinstock G.M."/>
            <person name="Wilson R.K."/>
            <person name="Delehaunty K."/>
            <person name="Dooling D."/>
            <person name="Fronik C."/>
            <person name="Fulton L."/>
            <person name="Fulton B."/>
            <person name="Graves T."/>
            <person name="Minx P."/>
            <person name="Sodergren E."/>
            <person name="Birney E."/>
            <person name="Margulies E.H."/>
            <person name="Herrero J."/>
            <person name="Green E.D."/>
            <person name="Haussler D."/>
            <person name="Siepel A."/>
            <person name="Goldman N."/>
            <person name="Pollard K.S."/>
            <person name="Pedersen J.S."/>
            <person name="Lander E.S."/>
            <person name="Kellis M."/>
        </authorList>
    </citation>
    <scope>NUCLEOTIDE SEQUENCE [LARGE SCALE GENOMIC DNA]</scope>
    <source>
        <strain evidence="16">2N</strain>
    </source>
</reference>
<gene>
    <name evidence="15" type="primary">ADRM1</name>
</gene>
<reference evidence="15" key="2">
    <citation type="submission" date="2025-08" db="UniProtKB">
        <authorList>
            <consortium name="Ensembl"/>
        </authorList>
    </citation>
    <scope>IDENTIFICATION</scope>
    <source>
        <strain evidence="15">2N</strain>
    </source>
</reference>
<evidence type="ECO:0000259" key="14">
    <source>
        <dbReference type="PROSITE" id="PS51917"/>
    </source>
</evidence>
<dbReference type="PROSITE" id="PS51916">
    <property type="entry name" value="DEUBAD"/>
    <property type="match status" value="1"/>
</dbReference>
<dbReference type="FunFam" id="1.10.2020.20:FF:000001">
    <property type="entry name" value="Proteasomal ubiquitin receptor ADRM1"/>
    <property type="match status" value="1"/>
</dbReference>
<organism evidence="15 16">
    <name type="scientific">Cavia porcellus</name>
    <name type="common">Guinea pig</name>
    <dbReference type="NCBI Taxonomy" id="10141"/>
    <lineage>
        <taxon>Eukaryota</taxon>
        <taxon>Metazoa</taxon>
        <taxon>Chordata</taxon>
        <taxon>Craniata</taxon>
        <taxon>Vertebrata</taxon>
        <taxon>Euteleostomi</taxon>
        <taxon>Mammalia</taxon>
        <taxon>Eutheria</taxon>
        <taxon>Euarchontoglires</taxon>
        <taxon>Glires</taxon>
        <taxon>Rodentia</taxon>
        <taxon>Hystricomorpha</taxon>
        <taxon>Caviidae</taxon>
        <taxon>Cavia</taxon>
    </lineage>
</organism>
<feature type="domain" description="Pru" evidence="14">
    <location>
        <begin position="18"/>
        <end position="131"/>
    </location>
</feature>
<evidence type="ECO:0000256" key="7">
    <source>
        <dbReference type="ARBA" id="ARBA00061738"/>
    </source>
</evidence>
<dbReference type="GO" id="GO:0008541">
    <property type="term" value="C:proteasome regulatory particle, lid subcomplex"/>
    <property type="evidence" value="ECO:0007669"/>
    <property type="project" value="TreeGrafter"/>
</dbReference>
<comment type="subunit">
    <text evidence="7">Component of the 19S proteasome regulatory particle complex. The 26S proteasome consists of a 20S core particle (CP) and two 19S regulatory subunits (RP). Interacts with the proteasomal scaffolding protein PSMD1. Interacts with deubiquitinase UCHL5; this interaction activates the auto-inhibited UCHL5 by deoligomerizing it. Interacts with UBQLN2 and ubiquitin.</text>
</comment>
<sequence length="313" mass="33053">MTTSGALFPSLVPGSRGSSNKYLVEFRAGKMSLKGTTVTPDKRKGLVYIQQTDDSLIHFCWKDRTSGTVEDDLIIFPDDCEFKRVPQCPSGRVYVLKFKAGSKRLFFWMQVGLGSRSQSAAVTPSSTTSSTRATPAPSAPAAASASSPSPAPSSGNGTSTAASPTQPIQLSDLQNILATMNVPAGPGSGQQVDLASVLTPEIMAPILANADVQERLLPYLPSGESLPQTADEIQNTLTSPQFQQALGMFSAALASGQLGPLMCQFGLPAEAVEAANKGDVEAFAKAMQNNAKSEQKEGNTKDKKDEEEDMSLD</sequence>
<evidence type="ECO:0000256" key="11">
    <source>
        <dbReference type="ARBA" id="ARBA00083501"/>
    </source>
</evidence>
<evidence type="ECO:0000256" key="9">
    <source>
        <dbReference type="ARBA" id="ARBA00078376"/>
    </source>
</evidence>
<dbReference type="GO" id="GO:0005634">
    <property type="term" value="C:nucleus"/>
    <property type="evidence" value="ECO:0007669"/>
    <property type="project" value="UniProtKB-SubCell"/>
</dbReference>
<feature type="region of interest" description="Disordered" evidence="12">
    <location>
        <begin position="118"/>
        <end position="165"/>
    </location>
</feature>
<dbReference type="PANTHER" id="PTHR12225:SF0">
    <property type="entry name" value="PROTEASOMAL UBIQUITIN RECEPTOR ADRM1"/>
    <property type="match status" value="1"/>
</dbReference>
<dbReference type="Ensembl" id="ENSCPOT00000009675.3">
    <property type="protein sequence ID" value="ENSCPOP00000008605.3"/>
    <property type="gene ID" value="ENSCPOG00000009588.4"/>
</dbReference>
<name>H0VEY6_CAVPO</name>
<dbReference type="InterPro" id="IPR044868">
    <property type="entry name" value="Rpn13/ADRM1_Pru"/>
</dbReference>
<dbReference type="Gene3D" id="2.30.29.70">
    <property type="entry name" value="Proteasomal ubiquitin receptor Rpn13/ADRM1"/>
    <property type="match status" value="1"/>
</dbReference>
<evidence type="ECO:0000313" key="16">
    <source>
        <dbReference type="Proteomes" id="UP000005447"/>
    </source>
</evidence>
<dbReference type="InterPro" id="IPR032368">
    <property type="entry name" value="RPN13_DEUBAD"/>
</dbReference>
<dbReference type="Proteomes" id="UP000005447">
    <property type="component" value="Unassembled WGS sequence"/>
</dbReference>
<evidence type="ECO:0000256" key="10">
    <source>
        <dbReference type="ARBA" id="ARBA00079688"/>
    </source>
</evidence>
<keyword evidence="16" id="KW-1185">Reference proteome</keyword>
<feature type="region of interest" description="Disordered" evidence="12">
    <location>
        <begin position="285"/>
        <end position="313"/>
    </location>
</feature>